<dbReference type="InterPro" id="IPR050808">
    <property type="entry name" value="Phage_Integrase"/>
</dbReference>
<organism evidence="4 5">
    <name type="scientific">Citrobacter amalonaticus</name>
    <dbReference type="NCBI Taxonomy" id="35703"/>
    <lineage>
        <taxon>Bacteria</taxon>
        <taxon>Pseudomonadati</taxon>
        <taxon>Pseudomonadota</taxon>
        <taxon>Gammaproteobacteria</taxon>
        <taxon>Enterobacterales</taxon>
        <taxon>Enterobacteriaceae</taxon>
        <taxon>Citrobacter</taxon>
    </lineage>
</organism>
<dbReference type="PANTHER" id="PTHR30629">
    <property type="entry name" value="PROPHAGE INTEGRASE"/>
    <property type="match status" value="1"/>
</dbReference>
<reference evidence="4 5" key="1">
    <citation type="submission" date="2018-01" db="EMBL/GenBank/DDBJ databases">
        <title>Complete genome sequences of 14 Citrobacter spp. isolated from plant in Canada.</title>
        <authorList>
            <person name="Bhandare S.G."/>
            <person name="Colavecchio A."/>
            <person name="Jeukens J."/>
            <person name="Emond-Rheault J.-G."/>
            <person name="Freschi L."/>
            <person name="Hamel J."/>
            <person name="Kukavica-Ibrulj I."/>
            <person name="Levesque R."/>
            <person name="Goodridge L."/>
        </authorList>
    </citation>
    <scope>NUCLEOTIDE SEQUENCE [LARGE SCALE GENOMIC DNA]</scope>
    <source>
        <strain evidence="4 5">S1285</strain>
    </source>
</reference>
<dbReference type="Proteomes" id="UP000237003">
    <property type="component" value="Unassembled WGS sequence"/>
</dbReference>
<dbReference type="InterPro" id="IPR038488">
    <property type="entry name" value="Integrase_DNA-bd_sf"/>
</dbReference>
<name>A0A2S4RVF2_CITAM</name>
<keyword evidence="2" id="KW-0229">DNA integration</keyword>
<proteinExistence type="inferred from homology"/>
<feature type="domain" description="Integrase DNA-binding" evidence="3">
    <location>
        <begin position="3"/>
        <end position="72"/>
    </location>
</feature>
<protein>
    <recommendedName>
        <fullName evidence="3">Integrase DNA-binding domain-containing protein</fullName>
    </recommendedName>
</protein>
<dbReference type="Pfam" id="PF13356">
    <property type="entry name" value="Arm-DNA-bind_3"/>
    <property type="match status" value="1"/>
</dbReference>
<comment type="caution">
    <text evidence="4">The sequence shown here is derived from an EMBL/GenBank/DDBJ whole genome shotgun (WGS) entry which is preliminary data.</text>
</comment>
<dbReference type="InterPro" id="IPR025166">
    <property type="entry name" value="Integrase_DNA_bind_dom"/>
</dbReference>
<comment type="similarity">
    <text evidence="1">Belongs to the 'phage' integrase family.</text>
</comment>
<evidence type="ECO:0000256" key="1">
    <source>
        <dbReference type="ARBA" id="ARBA00008857"/>
    </source>
</evidence>
<dbReference type="PANTHER" id="PTHR30629:SF2">
    <property type="entry name" value="PROPHAGE INTEGRASE INTS-RELATED"/>
    <property type="match status" value="1"/>
</dbReference>
<dbReference type="Gene3D" id="3.30.160.390">
    <property type="entry name" value="Integrase, DNA-binding domain"/>
    <property type="match status" value="1"/>
</dbReference>
<dbReference type="AlphaFoldDB" id="A0A2S4RVF2"/>
<evidence type="ECO:0000256" key="2">
    <source>
        <dbReference type="ARBA" id="ARBA00022908"/>
    </source>
</evidence>
<evidence type="ECO:0000259" key="3">
    <source>
        <dbReference type="Pfam" id="PF13356"/>
    </source>
</evidence>
<dbReference type="GO" id="GO:0015074">
    <property type="term" value="P:DNA integration"/>
    <property type="evidence" value="ECO:0007669"/>
    <property type="project" value="UniProtKB-KW"/>
</dbReference>
<dbReference type="EMBL" id="PQLX01000006">
    <property type="protein sequence ID" value="POU64057.1"/>
    <property type="molecule type" value="Genomic_DNA"/>
</dbReference>
<evidence type="ECO:0000313" key="4">
    <source>
        <dbReference type="EMBL" id="POU64057.1"/>
    </source>
</evidence>
<evidence type="ECO:0000313" key="5">
    <source>
        <dbReference type="Proteomes" id="UP000237003"/>
    </source>
</evidence>
<accession>A0A2S4RVF2</accession>
<sequence>MRLNDSVIKNLKTRNESYSVFRNDGTRGTGLLGIKIFPSGRKCFVYRFQLDGKRKFKTLGDWPYYSLEQANQR</sequence>
<gene>
    <name evidence="4" type="ORF">C3430_17910</name>
</gene>